<dbReference type="EMBL" id="UINC01009061">
    <property type="protein sequence ID" value="SVA40709.1"/>
    <property type="molecule type" value="Genomic_DNA"/>
</dbReference>
<accession>A0A381VK47</accession>
<sequence length="62" mass="6924">MGPYSNKKAEAYASAFFLYGIQEKLFSEHYYSSPAARAHRYFAPSTLTGSCVVYGYATIPRS</sequence>
<name>A0A381VK47_9ZZZZ</name>
<dbReference type="AlphaFoldDB" id="A0A381VK47"/>
<organism evidence="1">
    <name type="scientific">marine metagenome</name>
    <dbReference type="NCBI Taxonomy" id="408172"/>
    <lineage>
        <taxon>unclassified sequences</taxon>
        <taxon>metagenomes</taxon>
        <taxon>ecological metagenomes</taxon>
    </lineage>
</organism>
<evidence type="ECO:0000313" key="1">
    <source>
        <dbReference type="EMBL" id="SVA40709.1"/>
    </source>
</evidence>
<protein>
    <submittedName>
        <fullName evidence="1">Uncharacterized protein</fullName>
    </submittedName>
</protein>
<gene>
    <name evidence="1" type="ORF">METZ01_LOCUS93563</name>
</gene>
<proteinExistence type="predicted"/>
<reference evidence="1" key="1">
    <citation type="submission" date="2018-05" db="EMBL/GenBank/DDBJ databases">
        <authorList>
            <person name="Lanie J.A."/>
            <person name="Ng W.-L."/>
            <person name="Kazmierczak K.M."/>
            <person name="Andrzejewski T.M."/>
            <person name="Davidsen T.M."/>
            <person name="Wayne K.J."/>
            <person name="Tettelin H."/>
            <person name="Glass J.I."/>
            <person name="Rusch D."/>
            <person name="Podicherti R."/>
            <person name="Tsui H.-C.T."/>
            <person name="Winkler M.E."/>
        </authorList>
    </citation>
    <scope>NUCLEOTIDE SEQUENCE</scope>
</reference>